<evidence type="ECO:0000256" key="5">
    <source>
        <dbReference type="PROSITE-ProRule" id="PRU01091"/>
    </source>
</evidence>
<dbReference type="InterPro" id="IPR036388">
    <property type="entry name" value="WH-like_DNA-bd_sf"/>
</dbReference>
<dbReference type="GO" id="GO:0006355">
    <property type="term" value="P:regulation of DNA-templated transcription"/>
    <property type="evidence" value="ECO:0007669"/>
    <property type="project" value="InterPro"/>
</dbReference>
<dbReference type="SMART" id="SM00862">
    <property type="entry name" value="Trans_reg_C"/>
    <property type="match status" value="1"/>
</dbReference>
<name>A0A558D6X8_9GAMM</name>
<feature type="modified residue" description="4-aspartylphosphate" evidence="4">
    <location>
        <position position="51"/>
    </location>
</feature>
<dbReference type="Proteomes" id="UP000317355">
    <property type="component" value="Unassembled WGS sequence"/>
</dbReference>
<dbReference type="GO" id="GO:0005829">
    <property type="term" value="C:cytosol"/>
    <property type="evidence" value="ECO:0007669"/>
    <property type="project" value="TreeGrafter"/>
</dbReference>
<dbReference type="SUPFAM" id="SSF52172">
    <property type="entry name" value="CheY-like"/>
    <property type="match status" value="1"/>
</dbReference>
<dbReference type="GO" id="GO:0000156">
    <property type="term" value="F:phosphorelay response regulator activity"/>
    <property type="evidence" value="ECO:0007669"/>
    <property type="project" value="TreeGrafter"/>
</dbReference>
<dbReference type="GO" id="GO:0000976">
    <property type="term" value="F:transcription cis-regulatory region binding"/>
    <property type="evidence" value="ECO:0007669"/>
    <property type="project" value="TreeGrafter"/>
</dbReference>
<dbReference type="CDD" id="cd17574">
    <property type="entry name" value="REC_OmpR"/>
    <property type="match status" value="1"/>
</dbReference>
<keyword evidence="3 5" id="KW-0238">DNA-binding</keyword>
<keyword evidence="1 4" id="KW-0597">Phosphoprotein</keyword>
<proteinExistence type="predicted"/>
<dbReference type="GO" id="GO:0032993">
    <property type="term" value="C:protein-DNA complex"/>
    <property type="evidence" value="ECO:0007669"/>
    <property type="project" value="TreeGrafter"/>
</dbReference>
<dbReference type="AlphaFoldDB" id="A0A558D6X8"/>
<keyword evidence="2" id="KW-0902">Two-component regulatory system</keyword>
<feature type="domain" description="OmpR/PhoB-type" evidence="7">
    <location>
        <begin position="127"/>
        <end position="226"/>
    </location>
</feature>
<evidence type="ECO:0000256" key="2">
    <source>
        <dbReference type="ARBA" id="ARBA00023012"/>
    </source>
</evidence>
<dbReference type="InterPro" id="IPR016032">
    <property type="entry name" value="Sig_transdc_resp-reg_C-effctor"/>
</dbReference>
<organism evidence="8 9">
    <name type="scientific">Sedimenticola thiotaurini</name>
    <dbReference type="NCBI Taxonomy" id="1543721"/>
    <lineage>
        <taxon>Bacteria</taxon>
        <taxon>Pseudomonadati</taxon>
        <taxon>Pseudomonadota</taxon>
        <taxon>Gammaproteobacteria</taxon>
        <taxon>Chromatiales</taxon>
        <taxon>Sedimenticolaceae</taxon>
        <taxon>Sedimenticola</taxon>
    </lineage>
</organism>
<dbReference type="Pfam" id="PF00486">
    <property type="entry name" value="Trans_reg_C"/>
    <property type="match status" value="1"/>
</dbReference>
<dbReference type="EMBL" id="VMRY01000018">
    <property type="protein sequence ID" value="TVT56770.1"/>
    <property type="molecule type" value="Genomic_DNA"/>
</dbReference>
<protein>
    <submittedName>
        <fullName evidence="8">Response regulator transcription factor</fullName>
    </submittedName>
</protein>
<dbReference type="InterPro" id="IPR011006">
    <property type="entry name" value="CheY-like_superfamily"/>
</dbReference>
<dbReference type="Gene3D" id="1.10.10.10">
    <property type="entry name" value="Winged helix-like DNA-binding domain superfamily/Winged helix DNA-binding domain"/>
    <property type="match status" value="1"/>
</dbReference>
<dbReference type="PANTHER" id="PTHR48111:SF40">
    <property type="entry name" value="PHOSPHATE REGULON TRANSCRIPTIONAL REGULATORY PROTEIN PHOB"/>
    <property type="match status" value="1"/>
</dbReference>
<feature type="DNA-binding region" description="OmpR/PhoB-type" evidence="5">
    <location>
        <begin position="127"/>
        <end position="226"/>
    </location>
</feature>
<dbReference type="InterPro" id="IPR001867">
    <property type="entry name" value="OmpR/PhoB-type_DNA-bd"/>
</dbReference>
<gene>
    <name evidence="8" type="ORF">FHK82_06625</name>
</gene>
<dbReference type="PANTHER" id="PTHR48111">
    <property type="entry name" value="REGULATOR OF RPOS"/>
    <property type="match status" value="1"/>
</dbReference>
<dbReference type="SUPFAM" id="SSF46894">
    <property type="entry name" value="C-terminal effector domain of the bipartite response regulators"/>
    <property type="match status" value="1"/>
</dbReference>
<evidence type="ECO:0000259" key="6">
    <source>
        <dbReference type="PROSITE" id="PS50110"/>
    </source>
</evidence>
<comment type="caution">
    <text evidence="8">The sequence shown here is derived from an EMBL/GenBank/DDBJ whole genome shotgun (WGS) entry which is preliminary data.</text>
</comment>
<dbReference type="Pfam" id="PF00072">
    <property type="entry name" value="Response_reg"/>
    <property type="match status" value="1"/>
</dbReference>
<dbReference type="PROSITE" id="PS50110">
    <property type="entry name" value="RESPONSE_REGULATORY"/>
    <property type="match status" value="1"/>
</dbReference>
<dbReference type="SMART" id="SM00448">
    <property type="entry name" value="REC"/>
    <property type="match status" value="1"/>
</dbReference>
<dbReference type="PROSITE" id="PS51755">
    <property type="entry name" value="OMPR_PHOB"/>
    <property type="match status" value="1"/>
</dbReference>
<evidence type="ECO:0000256" key="3">
    <source>
        <dbReference type="ARBA" id="ARBA00023125"/>
    </source>
</evidence>
<dbReference type="InterPro" id="IPR001789">
    <property type="entry name" value="Sig_transdc_resp-reg_receiver"/>
</dbReference>
<dbReference type="InterPro" id="IPR039420">
    <property type="entry name" value="WalR-like"/>
</dbReference>
<evidence type="ECO:0000313" key="9">
    <source>
        <dbReference type="Proteomes" id="UP000317355"/>
    </source>
</evidence>
<dbReference type="Gene3D" id="6.10.250.690">
    <property type="match status" value="1"/>
</dbReference>
<evidence type="ECO:0000313" key="8">
    <source>
        <dbReference type="EMBL" id="TVT56770.1"/>
    </source>
</evidence>
<sequence length="233" mass="26468">MRIAVLEDDKDQNRMIQLWLEMGGHSCHPHLDAASFQKDLKRSSFDLLILDWELGTSSGIEVLEWVRKQIDWRIPVLFMTARDSEEDIVYALEKGADDYIVKPASKAVTLARIGALGRRSSNDNPQGELLEFGDLSINVGQSEVRVDGVPVELTDREFKLAVMLFSNVGRLISRDHLLENIWGITANIATRTVDTHVSRLRQKLHLTPEHGWQLKAIYQHGYRLEQLADSQVA</sequence>
<dbReference type="Gene3D" id="3.40.50.2300">
    <property type="match status" value="1"/>
</dbReference>
<feature type="domain" description="Response regulatory" evidence="6">
    <location>
        <begin position="2"/>
        <end position="117"/>
    </location>
</feature>
<evidence type="ECO:0000256" key="1">
    <source>
        <dbReference type="ARBA" id="ARBA00022553"/>
    </source>
</evidence>
<reference evidence="8 9" key="1">
    <citation type="submission" date="2019-07" db="EMBL/GenBank/DDBJ databases">
        <title>The pathways for chlorine oxyanion respiration interact through the shared metabolite chlorate.</title>
        <authorList>
            <person name="Barnum T.P."/>
            <person name="Cheng Y."/>
            <person name="Hill K.A."/>
            <person name="Lucas L.N."/>
            <person name="Carlson H.K."/>
            <person name="Coates J.D."/>
        </authorList>
    </citation>
    <scope>NUCLEOTIDE SEQUENCE [LARGE SCALE GENOMIC DNA]</scope>
    <source>
        <strain evidence="8">BK-3</strain>
    </source>
</reference>
<evidence type="ECO:0000256" key="4">
    <source>
        <dbReference type="PROSITE-ProRule" id="PRU00169"/>
    </source>
</evidence>
<dbReference type="CDD" id="cd00383">
    <property type="entry name" value="trans_reg_C"/>
    <property type="match status" value="1"/>
</dbReference>
<evidence type="ECO:0000259" key="7">
    <source>
        <dbReference type="PROSITE" id="PS51755"/>
    </source>
</evidence>
<accession>A0A558D6X8</accession>